<protein>
    <submittedName>
        <fullName evidence="1">Uncharacterized protein</fullName>
    </submittedName>
</protein>
<name>A0A3N4L9C9_9PEZI</name>
<dbReference type="Proteomes" id="UP000267821">
    <property type="component" value="Unassembled WGS sequence"/>
</dbReference>
<evidence type="ECO:0000313" key="2">
    <source>
        <dbReference type="Proteomes" id="UP000267821"/>
    </source>
</evidence>
<dbReference type="AlphaFoldDB" id="A0A3N4L9C9"/>
<evidence type="ECO:0000313" key="1">
    <source>
        <dbReference type="EMBL" id="RPB19500.1"/>
    </source>
</evidence>
<dbReference type="InParanoid" id="A0A3N4L9C9"/>
<sequence length="481" mass="53590">MSLPIPQLLLRLRLRLLQSPSPFLVSNSRQLPRPATVLPPPPPHYIHTKSLSRRPPLHPPASIHPQRSISTSAKSYLYTESLQALRLLTFGSLGLLISGSILYLGLHYYLELQSPTPKVYDLPTRSALHSAYHAKEWEGDLARAVGFLNEAVGRIEEVVAQRGGWEAVRVLGEEGWEEGMRRYVKVLGELGELEEKLGYRRRAAGRWRRVLEFSGEGSPLRGCVGTGERVRAAVKLGGLLDEVEDAEGDSGGVEVNEDEITRRREKREKEAEEIFRFAYLLAAEDAGVDTRLARETPGVIPVGERLSKDLLDTATELGIHYARFKRLDKALPIFLSLLRARSSVSPAEATTTRGGIADPCEIGKVEAYLGEVLWAVGERRQGVEMEKRALETVERLVEERAGCRDCAVFAGGNLVVMLRKLLEEVEGENAEREKKVGGRLWLWKRRDEGMGEKGVGELEKEVEKAEDMLRGVLGVRVTKGK</sequence>
<gene>
    <name evidence="1" type="ORF">L211DRAFT_853148</name>
</gene>
<keyword evidence="2" id="KW-1185">Reference proteome</keyword>
<dbReference type="OrthoDB" id="5408102at2759"/>
<proteinExistence type="predicted"/>
<organism evidence="1 2">
    <name type="scientific">Terfezia boudieri ATCC MYA-4762</name>
    <dbReference type="NCBI Taxonomy" id="1051890"/>
    <lineage>
        <taxon>Eukaryota</taxon>
        <taxon>Fungi</taxon>
        <taxon>Dikarya</taxon>
        <taxon>Ascomycota</taxon>
        <taxon>Pezizomycotina</taxon>
        <taxon>Pezizomycetes</taxon>
        <taxon>Pezizales</taxon>
        <taxon>Pezizaceae</taxon>
        <taxon>Terfezia</taxon>
    </lineage>
</organism>
<accession>A0A3N4L9C9</accession>
<dbReference type="EMBL" id="ML121588">
    <property type="protein sequence ID" value="RPB19500.1"/>
    <property type="molecule type" value="Genomic_DNA"/>
</dbReference>
<reference evidence="1 2" key="1">
    <citation type="journal article" date="2018" name="Nat. Ecol. Evol.">
        <title>Pezizomycetes genomes reveal the molecular basis of ectomycorrhizal truffle lifestyle.</title>
        <authorList>
            <person name="Murat C."/>
            <person name="Payen T."/>
            <person name="Noel B."/>
            <person name="Kuo A."/>
            <person name="Morin E."/>
            <person name="Chen J."/>
            <person name="Kohler A."/>
            <person name="Krizsan K."/>
            <person name="Balestrini R."/>
            <person name="Da Silva C."/>
            <person name="Montanini B."/>
            <person name="Hainaut M."/>
            <person name="Levati E."/>
            <person name="Barry K.W."/>
            <person name="Belfiori B."/>
            <person name="Cichocki N."/>
            <person name="Clum A."/>
            <person name="Dockter R.B."/>
            <person name="Fauchery L."/>
            <person name="Guy J."/>
            <person name="Iotti M."/>
            <person name="Le Tacon F."/>
            <person name="Lindquist E.A."/>
            <person name="Lipzen A."/>
            <person name="Malagnac F."/>
            <person name="Mello A."/>
            <person name="Molinier V."/>
            <person name="Miyauchi S."/>
            <person name="Poulain J."/>
            <person name="Riccioni C."/>
            <person name="Rubini A."/>
            <person name="Sitrit Y."/>
            <person name="Splivallo R."/>
            <person name="Traeger S."/>
            <person name="Wang M."/>
            <person name="Zifcakova L."/>
            <person name="Wipf D."/>
            <person name="Zambonelli A."/>
            <person name="Paolocci F."/>
            <person name="Nowrousian M."/>
            <person name="Ottonello S."/>
            <person name="Baldrian P."/>
            <person name="Spatafora J.W."/>
            <person name="Henrissat B."/>
            <person name="Nagy L.G."/>
            <person name="Aury J.M."/>
            <person name="Wincker P."/>
            <person name="Grigoriev I.V."/>
            <person name="Bonfante P."/>
            <person name="Martin F.M."/>
        </authorList>
    </citation>
    <scope>NUCLEOTIDE SEQUENCE [LARGE SCALE GENOMIC DNA]</scope>
    <source>
        <strain evidence="1 2">ATCC MYA-4762</strain>
    </source>
</reference>